<feature type="domain" description="Glycosyltransferase 2-like" evidence="1">
    <location>
        <begin position="5"/>
        <end position="160"/>
    </location>
</feature>
<evidence type="ECO:0000259" key="1">
    <source>
        <dbReference type="Pfam" id="PF00535"/>
    </source>
</evidence>
<keyword evidence="3" id="KW-1185">Reference proteome</keyword>
<name>A0AAD1HGQ4_9MYCO</name>
<dbReference type="InterPro" id="IPR001173">
    <property type="entry name" value="Glyco_trans_2-like"/>
</dbReference>
<dbReference type="RefSeq" id="WP_083156840.1">
    <property type="nucleotide sequence ID" value="NZ_JACKTD010000090.1"/>
</dbReference>
<protein>
    <recommendedName>
        <fullName evidence="1">Glycosyltransferase 2-like domain-containing protein</fullName>
    </recommendedName>
</protein>
<dbReference type="InterPro" id="IPR050834">
    <property type="entry name" value="Glycosyltransf_2"/>
</dbReference>
<dbReference type="Proteomes" id="UP000466681">
    <property type="component" value="Chromosome"/>
</dbReference>
<dbReference type="SUPFAM" id="SSF53448">
    <property type="entry name" value="Nucleotide-diphospho-sugar transferases"/>
    <property type="match status" value="1"/>
</dbReference>
<sequence>MTVLIVTPMHNEADNVPGLIASLRAQHFRDFDWVVVDDGSTDGTVARLAELDTENQVTVLSKTNDGGLIGGSAFSSWRFGVTHTLPRKPYSHVMKLDADVRLAPDYLERVVRLARDGVGIAGGITVSKGMTEQKFHVLGAVKLYTTEAYQLTESIPTAIGFDVLDEVAASVAGLETRVDTDAHFELARLTGASEGIIHGRYRNGRGCRWTGYWFPYFLLHCARYLVRRPYVIGSFAMLWGYLSAGRGPHAPELKKAHARMQRAKLARAIRNPARFWREAYKI</sequence>
<dbReference type="Gene3D" id="3.90.550.10">
    <property type="entry name" value="Spore Coat Polysaccharide Biosynthesis Protein SpsA, Chain A"/>
    <property type="match status" value="1"/>
</dbReference>
<gene>
    <name evidence="2" type="ORF">MMOR_59980</name>
</gene>
<evidence type="ECO:0000313" key="3">
    <source>
        <dbReference type="Proteomes" id="UP000466681"/>
    </source>
</evidence>
<evidence type="ECO:0000313" key="2">
    <source>
        <dbReference type="EMBL" id="BBX05062.1"/>
    </source>
</evidence>
<dbReference type="PANTHER" id="PTHR43685:SF2">
    <property type="entry name" value="GLYCOSYLTRANSFERASE 2-LIKE DOMAIN-CONTAINING PROTEIN"/>
    <property type="match status" value="1"/>
</dbReference>
<dbReference type="KEGG" id="mmor:MMOR_59980"/>
<proteinExistence type="predicted"/>
<dbReference type="AlphaFoldDB" id="A0AAD1HGQ4"/>
<dbReference type="PANTHER" id="PTHR43685">
    <property type="entry name" value="GLYCOSYLTRANSFERASE"/>
    <property type="match status" value="1"/>
</dbReference>
<accession>A0AAD1HGQ4</accession>
<dbReference type="EMBL" id="AP022560">
    <property type="protein sequence ID" value="BBX05062.1"/>
    <property type="molecule type" value="Genomic_DNA"/>
</dbReference>
<reference evidence="2 3" key="1">
    <citation type="journal article" date="2019" name="Emerg. Microbes Infect.">
        <title>Comprehensive subspecies identification of 175 nontuberculous mycobacteria species based on 7547 genomic profiles.</title>
        <authorList>
            <person name="Matsumoto Y."/>
            <person name="Kinjo T."/>
            <person name="Motooka D."/>
            <person name="Nabeya D."/>
            <person name="Jung N."/>
            <person name="Uechi K."/>
            <person name="Horii T."/>
            <person name="Iida T."/>
            <person name="Fujita J."/>
            <person name="Nakamura S."/>
        </authorList>
    </citation>
    <scope>NUCLEOTIDE SEQUENCE [LARGE SCALE GENOMIC DNA]</scope>
    <source>
        <strain evidence="2 3">JCM 6375</strain>
    </source>
</reference>
<dbReference type="InterPro" id="IPR029044">
    <property type="entry name" value="Nucleotide-diphossugar_trans"/>
</dbReference>
<organism evidence="2 3">
    <name type="scientific">Mycolicibacterium moriokaense</name>
    <dbReference type="NCBI Taxonomy" id="39691"/>
    <lineage>
        <taxon>Bacteria</taxon>
        <taxon>Bacillati</taxon>
        <taxon>Actinomycetota</taxon>
        <taxon>Actinomycetes</taxon>
        <taxon>Mycobacteriales</taxon>
        <taxon>Mycobacteriaceae</taxon>
        <taxon>Mycolicibacterium</taxon>
    </lineage>
</organism>
<dbReference type="Pfam" id="PF00535">
    <property type="entry name" value="Glycos_transf_2"/>
    <property type="match status" value="1"/>
</dbReference>
<dbReference type="CDD" id="cd00761">
    <property type="entry name" value="Glyco_tranf_GTA_type"/>
    <property type="match status" value="1"/>
</dbReference>